<feature type="transmembrane region" description="Helical" evidence="9">
    <location>
        <begin position="132"/>
        <end position="155"/>
    </location>
</feature>
<feature type="region of interest" description="Disordered" evidence="8">
    <location>
        <begin position="1"/>
        <end position="45"/>
    </location>
</feature>
<dbReference type="Proteomes" id="UP000832041">
    <property type="component" value="Chromosome"/>
</dbReference>
<organism evidence="10 11">
    <name type="scientific">Thermobifida alba</name>
    <name type="common">Thermomonospora alba</name>
    <dbReference type="NCBI Taxonomy" id="53522"/>
    <lineage>
        <taxon>Bacteria</taxon>
        <taxon>Bacillati</taxon>
        <taxon>Actinomycetota</taxon>
        <taxon>Actinomycetes</taxon>
        <taxon>Streptosporangiales</taxon>
        <taxon>Nocardiopsidaceae</taxon>
        <taxon>Thermobifida</taxon>
    </lineage>
</organism>
<dbReference type="PANTHER" id="PTHR47019:SF1">
    <property type="entry name" value="LIPID II FLIPPASE MURJ"/>
    <property type="match status" value="1"/>
</dbReference>
<feature type="transmembrane region" description="Helical" evidence="9">
    <location>
        <begin position="532"/>
        <end position="559"/>
    </location>
</feature>
<evidence type="ECO:0000313" key="10">
    <source>
        <dbReference type="EMBL" id="UPT22442.1"/>
    </source>
</evidence>
<feature type="transmembrane region" description="Helical" evidence="9">
    <location>
        <begin position="375"/>
        <end position="397"/>
    </location>
</feature>
<dbReference type="EMBL" id="CP051627">
    <property type="protein sequence ID" value="UPT22442.1"/>
    <property type="molecule type" value="Genomic_DNA"/>
</dbReference>
<keyword evidence="5" id="KW-0573">Peptidoglycan synthesis</keyword>
<keyword evidence="7 9" id="KW-0472">Membrane</keyword>
<evidence type="ECO:0000256" key="1">
    <source>
        <dbReference type="ARBA" id="ARBA00004651"/>
    </source>
</evidence>
<evidence type="ECO:0000256" key="9">
    <source>
        <dbReference type="SAM" id="Phobius"/>
    </source>
</evidence>
<feature type="transmembrane region" description="Helical" evidence="9">
    <location>
        <begin position="235"/>
        <end position="257"/>
    </location>
</feature>
<feature type="transmembrane region" description="Helical" evidence="9">
    <location>
        <begin position="277"/>
        <end position="297"/>
    </location>
</feature>
<feature type="transmembrane region" description="Helical" evidence="9">
    <location>
        <begin position="167"/>
        <end position="188"/>
    </location>
</feature>
<dbReference type="RefSeq" id="WP_248590931.1">
    <property type="nucleotide sequence ID" value="NZ_BAABEB010000019.1"/>
</dbReference>
<protein>
    <submittedName>
        <fullName evidence="10">Murein biosynthesis integral membrane protein MurJ</fullName>
    </submittedName>
</protein>
<accession>A0ABY4L8M3</accession>
<keyword evidence="6 9" id="KW-1133">Transmembrane helix</keyword>
<evidence type="ECO:0000256" key="2">
    <source>
        <dbReference type="ARBA" id="ARBA00022475"/>
    </source>
</evidence>
<gene>
    <name evidence="10" type="primary">murJ</name>
    <name evidence="10" type="ORF">FOF52_16945</name>
</gene>
<keyword evidence="2" id="KW-1003">Cell membrane</keyword>
<evidence type="ECO:0000256" key="5">
    <source>
        <dbReference type="ARBA" id="ARBA00022984"/>
    </source>
</evidence>
<dbReference type="PANTHER" id="PTHR47019">
    <property type="entry name" value="LIPID II FLIPPASE MURJ"/>
    <property type="match status" value="1"/>
</dbReference>
<dbReference type="InterPro" id="IPR004268">
    <property type="entry name" value="MurJ"/>
</dbReference>
<dbReference type="InterPro" id="IPR051050">
    <property type="entry name" value="Lipid_II_flippase_MurJ/MviN"/>
</dbReference>
<dbReference type="NCBIfam" id="TIGR01695">
    <property type="entry name" value="murJ_mviN"/>
    <property type="match status" value="1"/>
</dbReference>
<feature type="transmembrane region" description="Helical" evidence="9">
    <location>
        <begin position="469"/>
        <end position="492"/>
    </location>
</feature>
<proteinExistence type="predicted"/>
<dbReference type="CDD" id="cd13123">
    <property type="entry name" value="MATE_MurJ_like"/>
    <property type="match status" value="1"/>
</dbReference>
<sequence length="580" mass="61347">MATDITSDSDDHTGGPAGDAGSRPPTPDPAAAEPSEQSSSPRGGMMRSSMVMAVGTMVSRVTGFFRTVVLAAALGTQLLGDAYNVANTIPFIINDLLIGGLMASVIVPFLVRRRKQDADGGKATEDRLFTSAVVVLLVVTAVAVLLAGPLIQLYASDFLPAQAEVSVFLARFLLAQVFFVGMSGLISAMLNTRDRFGAPVWAPVLNNLVIITVGVLFLFVGTGDTVETVTTADKILLGAGTSCGMVLQTVVLLGSLWRSGYRWRPRLDLRGSGLGEALRTAGWMFLYTLTTQLGFVITSQIATGANVAANLQGDGDAGAGLTAYSYAYQLFQLPYAIIAVSLITVLLPQMSAFAVDKRWDEVRAGFSRTLRVSALILIPLSLAIALYATEVAVLLFAHGNTGDSDAANIGNILMVMSLGLLPFTIFQLMLRVFYALGDTRTPAFLGIGNIAVHGVLALTASWLLPPRLVVVGVAGGFMCSFLVGLLVGGFVLSRRLGGLDGRRIAGTLVRLYLASAPSVLVGWGVLELFRAWFAPGLVVNIGAPVVGCLLALPVFLVSAKLLRVEELRSVLDLVRSRLRR</sequence>
<comment type="subcellular location">
    <subcellularLocation>
        <location evidence="1">Cell membrane</location>
        <topology evidence="1">Multi-pass membrane protein</topology>
    </subcellularLocation>
</comment>
<feature type="transmembrane region" description="Helical" evidence="9">
    <location>
        <begin position="442"/>
        <end position="463"/>
    </location>
</feature>
<evidence type="ECO:0000256" key="8">
    <source>
        <dbReference type="SAM" id="MobiDB-lite"/>
    </source>
</evidence>
<evidence type="ECO:0000256" key="7">
    <source>
        <dbReference type="ARBA" id="ARBA00023136"/>
    </source>
</evidence>
<evidence type="ECO:0000256" key="4">
    <source>
        <dbReference type="ARBA" id="ARBA00022960"/>
    </source>
</evidence>
<keyword evidence="11" id="KW-1185">Reference proteome</keyword>
<evidence type="ECO:0000256" key="6">
    <source>
        <dbReference type="ARBA" id="ARBA00022989"/>
    </source>
</evidence>
<feature type="transmembrane region" description="Helical" evidence="9">
    <location>
        <begin position="409"/>
        <end position="430"/>
    </location>
</feature>
<feature type="transmembrane region" description="Helical" evidence="9">
    <location>
        <begin position="333"/>
        <end position="355"/>
    </location>
</feature>
<feature type="transmembrane region" description="Helical" evidence="9">
    <location>
        <begin position="504"/>
        <end position="526"/>
    </location>
</feature>
<feature type="transmembrane region" description="Helical" evidence="9">
    <location>
        <begin position="91"/>
        <end position="111"/>
    </location>
</feature>
<evidence type="ECO:0000313" key="11">
    <source>
        <dbReference type="Proteomes" id="UP000832041"/>
    </source>
</evidence>
<dbReference type="PRINTS" id="PR01806">
    <property type="entry name" value="VIRFACTRMVIN"/>
</dbReference>
<name>A0ABY4L8M3_THEAE</name>
<evidence type="ECO:0000256" key="3">
    <source>
        <dbReference type="ARBA" id="ARBA00022692"/>
    </source>
</evidence>
<keyword evidence="4" id="KW-0133">Cell shape</keyword>
<feature type="transmembrane region" description="Helical" evidence="9">
    <location>
        <begin position="200"/>
        <end position="223"/>
    </location>
</feature>
<feature type="compositionally biased region" description="Low complexity" evidence="8">
    <location>
        <begin position="29"/>
        <end position="45"/>
    </location>
</feature>
<keyword evidence="3 9" id="KW-0812">Transmembrane</keyword>
<feature type="transmembrane region" description="Helical" evidence="9">
    <location>
        <begin position="51"/>
        <end position="79"/>
    </location>
</feature>
<reference evidence="10 11" key="1">
    <citation type="submission" date="2020-04" db="EMBL/GenBank/DDBJ databases">
        <title>Thermobifida alba genome sequencing and assembly.</title>
        <authorList>
            <person name="Luzics S."/>
            <person name="Horvath B."/>
            <person name="Nagy I."/>
            <person name="Toth A."/>
            <person name="Nagy I."/>
            <person name="Kukolya J."/>
        </authorList>
    </citation>
    <scope>NUCLEOTIDE SEQUENCE [LARGE SCALE GENOMIC DNA]</scope>
    <source>
        <strain evidence="10 11">DSM 43795</strain>
    </source>
</reference>
<dbReference type="Pfam" id="PF03023">
    <property type="entry name" value="MurJ"/>
    <property type="match status" value="1"/>
</dbReference>